<comment type="caution">
    <text evidence="6">The sequence shown here is derived from an EMBL/GenBank/DDBJ whole genome shotgun (WGS) entry which is preliminary data.</text>
</comment>
<dbReference type="Gene3D" id="3.20.20.300">
    <property type="entry name" value="Glycoside hydrolase, family 3, N-terminal domain"/>
    <property type="match status" value="1"/>
</dbReference>
<dbReference type="InterPro" id="IPR036881">
    <property type="entry name" value="Glyco_hydro_3_C_sf"/>
</dbReference>
<dbReference type="InterPro" id="IPR017853">
    <property type="entry name" value="GH"/>
</dbReference>
<keyword evidence="7" id="KW-1185">Reference proteome</keyword>
<dbReference type="FunFam" id="2.60.40.10:FF:000495">
    <property type="entry name" value="Periplasmic beta-glucosidase"/>
    <property type="match status" value="1"/>
</dbReference>
<dbReference type="InterPro" id="IPR002772">
    <property type="entry name" value="Glyco_hydro_3_C"/>
</dbReference>
<dbReference type="PANTHER" id="PTHR42715:SF10">
    <property type="entry name" value="BETA-GLUCOSIDASE"/>
    <property type="match status" value="1"/>
</dbReference>
<name>A0A937RF65_9ACTN</name>
<dbReference type="PRINTS" id="PR00133">
    <property type="entry name" value="GLHYDRLASE3"/>
</dbReference>
<gene>
    <name evidence="6" type="ORF">I7412_03685</name>
</gene>
<dbReference type="InterPro" id="IPR001764">
    <property type="entry name" value="Glyco_hydro_3_N"/>
</dbReference>
<dbReference type="GO" id="GO:0005975">
    <property type="term" value="P:carbohydrate metabolic process"/>
    <property type="evidence" value="ECO:0007669"/>
    <property type="project" value="InterPro"/>
</dbReference>
<dbReference type="GO" id="GO:0008422">
    <property type="term" value="F:beta-glucosidase activity"/>
    <property type="evidence" value="ECO:0007669"/>
    <property type="project" value="UniProtKB-ARBA"/>
</dbReference>
<evidence type="ECO:0000256" key="1">
    <source>
        <dbReference type="ARBA" id="ARBA00005336"/>
    </source>
</evidence>
<dbReference type="AlphaFoldDB" id="A0A937RF65"/>
<dbReference type="InterPro" id="IPR050288">
    <property type="entry name" value="Cellulose_deg_GH3"/>
</dbReference>
<organism evidence="6 7">
    <name type="scientific">Frankia nepalensis</name>
    <dbReference type="NCBI Taxonomy" id="1836974"/>
    <lineage>
        <taxon>Bacteria</taxon>
        <taxon>Bacillati</taxon>
        <taxon>Actinomycetota</taxon>
        <taxon>Actinomycetes</taxon>
        <taxon>Frankiales</taxon>
        <taxon>Frankiaceae</taxon>
        <taxon>Frankia</taxon>
    </lineage>
</organism>
<feature type="domain" description="Fibronectin type III-like" evidence="5">
    <location>
        <begin position="708"/>
        <end position="777"/>
    </location>
</feature>
<dbReference type="InterPro" id="IPR026891">
    <property type="entry name" value="Fn3-like"/>
</dbReference>
<dbReference type="Pfam" id="PF01915">
    <property type="entry name" value="Glyco_hydro_3_C"/>
    <property type="match status" value="1"/>
</dbReference>
<dbReference type="SUPFAM" id="SSF52279">
    <property type="entry name" value="Beta-D-glucan exohydrolase, C-terminal domain"/>
    <property type="match status" value="1"/>
</dbReference>
<dbReference type="RefSeq" id="WP_203000558.1">
    <property type="nucleotide sequence ID" value="NZ_JADWYU010000135.1"/>
</dbReference>
<dbReference type="PANTHER" id="PTHR42715">
    <property type="entry name" value="BETA-GLUCOSIDASE"/>
    <property type="match status" value="1"/>
</dbReference>
<dbReference type="Pfam" id="PF14310">
    <property type="entry name" value="Fn3-like"/>
    <property type="match status" value="1"/>
</dbReference>
<evidence type="ECO:0000256" key="2">
    <source>
        <dbReference type="ARBA" id="ARBA00022801"/>
    </source>
</evidence>
<reference evidence="6" key="1">
    <citation type="submission" date="2020-12" db="EMBL/GenBank/DDBJ databases">
        <title>Genomic characterization of non-nitrogen-fixing Frankia strains.</title>
        <authorList>
            <person name="Carlos-Shanley C."/>
            <person name="Guerra T."/>
            <person name="Hahn D."/>
        </authorList>
    </citation>
    <scope>NUCLEOTIDE SEQUENCE</scope>
    <source>
        <strain evidence="6">CN6</strain>
    </source>
</reference>
<comment type="function">
    <text evidence="3">Catalyzes the hydrolysis of a non-reducing terminal alpha-L-arabinopyranosidic linkage in ginsenoside Rb2 (alpha-L-arabinopyranosyl-(1-&gt;6)-alpha-D-glucopyranosyl) to release alpha-D-glucopyranosyl (Rd). It is not able to hydrolyze alpha-L-arabinofuranosyl-(1-&gt;6)-alpha-D-glucopyranosyl (Rc).</text>
</comment>
<sequence length="820" mass="85962">MSKDAASSPADRATELLRTMTVEEKAQQVTGAMPIGLLGVHGLVEPAAERLLGQGIGHLAPLGMPGHKTPDQVAKGVNEIQRFLVTRTRLGIPALFHVEALNGVVLPGFTSFPTAIGLAATWNPGGVEEMAAVLRRQVRAIGHPFVLSPVLDVARDARWGRVHETYGEDPYLVSAMGVAFVRGLQGDDPRTGAIATGKHFLGYGASEAGQNMARTNLGARELYEVYARPFEAAIELAGLRAVMNSYSTVDGIPVGASREILTGLLRAKLGFTGTVVSDYDTIGHLHRRLRVARDGEEAGRLALAAGIDVELPVADGYGATLARAVRRGAVPAEQLDQACWRVLRDKFALGLFDEPYVPEDPVVIGATASEGVELSRRLARQSVTLLKNEDGLLPLSDAVRRIAVLGPHADGVTVAFPAYTAPAMVEMVTAQIRGERRAIPGTEHLSIEISDEARALLAEELPSVLGQPMDDYVRERYGARSLADAVRDRVPTAEVTVRAGCGVTDAEPVDLAAAVAAARDADVVILALGGRGGWFTANATEGEGSDTADIDLPANQVALVQAVAATGTPCVGVVLTGRPMALSDIVDDLPALLYGYYGGQHAATALAEALFGDVNPGGRLPVSIPRHSGQVPVYSGQPTGSGYRRTGQDMHQGYLDMASTPLFAFGHGLSYTTFEYTDLAISPPEVAADGAVTVGLTVRNTGERAGDEVVQLYFCDQATGVTRPARELVGFTRLSLAPGAAATVEFSVAMSQLGYVGLDGRFLLEPGPIQVLAGGSCDDIRLRGAFEVVGDPAVVAGRRSYLSSVTVGAAAPASLASPGK</sequence>
<dbReference type="Pfam" id="PF00933">
    <property type="entry name" value="Glyco_hydro_3"/>
    <property type="match status" value="1"/>
</dbReference>
<evidence type="ECO:0000256" key="3">
    <source>
        <dbReference type="ARBA" id="ARBA00058905"/>
    </source>
</evidence>
<evidence type="ECO:0000313" key="7">
    <source>
        <dbReference type="Proteomes" id="UP000604475"/>
    </source>
</evidence>
<accession>A0A937RF65</accession>
<evidence type="ECO:0000313" key="6">
    <source>
        <dbReference type="EMBL" id="MBL7626289.1"/>
    </source>
</evidence>
<dbReference type="EMBL" id="JAEACQ010000125">
    <property type="protein sequence ID" value="MBL7626289.1"/>
    <property type="molecule type" value="Genomic_DNA"/>
</dbReference>
<dbReference type="Gene3D" id="3.40.50.1700">
    <property type="entry name" value="Glycoside hydrolase family 3 C-terminal domain"/>
    <property type="match status" value="1"/>
</dbReference>
<dbReference type="Gene3D" id="2.60.40.10">
    <property type="entry name" value="Immunoglobulins"/>
    <property type="match status" value="1"/>
</dbReference>
<protein>
    <recommendedName>
        <fullName evidence="4">Exo-alpha-(1-&gt;6)-L-arabinopyranosidase</fullName>
    </recommendedName>
</protein>
<proteinExistence type="inferred from homology"/>
<dbReference type="SMART" id="SM01217">
    <property type="entry name" value="Fn3_like"/>
    <property type="match status" value="1"/>
</dbReference>
<dbReference type="SUPFAM" id="SSF51445">
    <property type="entry name" value="(Trans)glycosidases"/>
    <property type="match status" value="1"/>
</dbReference>
<comment type="similarity">
    <text evidence="1">Belongs to the glycosyl hydrolase 3 family.</text>
</comment>
<dbReference type="InterPro" id="IPR013783">
    <property type="entry name" value="Ig-like_fold"/>
</dbReference>
<evidence type="ECO:0000256" key="4">
    <source>
        <dbReference type="ARBA" id="ARBA00074219"/>
    </source>
</evidence>
<dbReference type="Proteomes" id="UP000604475">
    <property type="component" value="Unassembled WGS sequence"/>
</dbReference>
<evidence type="ECO:0000259" key="5">
    <source>
        <dbReference type="SMART" id="SM01217"/>
    </source>
</evidence>
<dbReference type="InterPro" id="IPR036962">
    <property type="entry name" value="Glyco_hydro_3_N_sf"/>
</dbReference>
<keyword evidence="2 6" id="KW-0378">Hydrolase</keyword>